<dbReference type="AlphaFoldDB" id="A0AAD9N6I2"/>
<proteinExistence type="inferred from homology"/>
<keyword evidence="7 11" id="KW-0406">Ion transport</keyword>
<evidence type="ECO:0000256" key="4">
    <source>
        <dbReference type="ARBA" id="ARBA00022692"/>
    </source>
</evidence>
<protein>
    <submittedName>
        <fullName evidence="12">Uncharacterized protein</fullName>
    </submittedName>
</protein>
<evidence type="ECO:0000256" key="5">
    <source>
        <dbReference type="ARBA" id="ARBA00022989"/>
    </source>
</evidence>
<evidence type="ECO:0000256" key="10">
    <source>
        <dbReference type="ARBA" id="ARBA00023303"/>
    </source>
</evidence>
<comment type="similarity">
    <text evidence="11">Belongs to the amiloride-sensitive sodium channel (TC 1.A.6) family.</text>
</comment>
<evidence type="ECO:0000313" key="12">
    <source>
        <dbReference type="EMBL" id="KAK2158620.1"/>
    </source>
</evidence>
<dbReference type="PRINTS" id="PR01078">
    <property type="entry name" value="AMINACHANNEL"/>
</dbReference>
<reference evidence="12" key="1">
    <citation type="journal article" date="2023" name="Mol. Biol. Evol.">
        <title>Third-Generation Sequencing Reveals the Adaptive Role of the Epigenome in Three Deep-Sea Polychaetes.</title>
        <authorList>
            <person name="Perez M."/>
            <person name="Aroh O."/>
            <person name="Sun Y."/>
            <person name="Lan Y."/>
            <person name="Juniper S.K."/>
            <person name="Young C.R."/>
            <person name="Angers B."/>
            <person name="Qian P.Y."/>
        </authorList>
    </citation>
    <scope>NUCLEOTIDE SEQUENCE</scope>
    <source>
        <strain evidence="12">R07B-5</strain>
    </source>
</reference>
<dbReference type="EMBL" id="JAODUO010001781">
    <property type="protein sequence ID" value="KAK2158620.1"/>
    <property type="molecule type" value="Genomic_DNA"/>
</dbReference>
<keyword evidence="4 11" id="KW-0812">Transmembrane</keyword>
<keyword evidence="6" id="KW-0915">Sodium</keyword>
<evidence type="ECO:0000256" key="9">
    <source>
        <dbReference type="ARBA" id="ARBA00023201"/>
    </source>
</evidence>
<evidence type="ECO:0000256" key="2">
    <source>
        <dbReference type="ARBA" id="ARBA00022448"/>
    </source>
</evidence>
<evidence type="ECO:0000256" key="1">
    <source>
        <dbReference type="ARBA" id="ARBA00004141"/>
    </source>
</evidence>
<evidence type="ECO:0000256" key="7">
    <source>
        <dbReference type="ARBA" id="ARBA00023065"/>
    </source>
</evidence>
<evidence type="ECO:0000256" key="11">
    <source>
        <dbReference type="RuleBase" id="RU000679"/>
    </source>
</evidence>
<evidence type="ECO:0000313" key="13">
    <source>
        <dbReference type="Proteomes" id="UP001209878"/>
    </source>
</evidence>
<evidence type="ECO:0000256" key="8">
    <source>
        <dbReference type="ARBA" id="ARBA00023136"/>
    </source>
</evidence>
<keyword evidence="5" id="KW-1133">Transmembrane helix</keyword>
<dbReference type="PANTHER" id="PTHR11690:SF248">
    <property type="entry name" value="PICKPOCKET 17, ISOFORM A"/>
    <property type="match status" value="1"/>
</dbReference>
<keyword evidence="3 11" id="KW-0894">Sodium channel</keyword>
<comment type="subcellular location">
    <subcellularLocation>
        <location evidence="1">Membrane</location>
        <topology evidence="1">Multi-pass membrane protein</topology>
    </subcellularLocation>
</comment>
<keyword evidence="13" id="KW-1185">Reference proteome</keyword>
<gene>
    <name evidence="12" type="ORF">NP493_1781g00014</name>
</gene>
<keyword evidence="10 11" id="KW-0407">Ion channel</keyword>
<comment type="caution">
    <text evidence="12">The sequence shown here is derived from an EMBL/GenBank/DDBJ whole genome shotgun (WGS) entry which is preliminary data.</text>
</comment>
<dbReference type="Gene3D" id="2.60.470.10">
    <property type="entry name" value="Acid-sensing ion channels like domains"/>
    <property type="match status" value="1"/>
</dbReference>
<dbReference type="PANTHER" id="PTHR11690">
    <property type="entry name" value="AMILORIDE-SENSITIVE SODIUM CHANNEL-RELATED"/>
    <property type="match status" value="1"/>
</dbReference>
<evidence type="ECO:0000256" key="3">
    <source>
        <dbReference type="ARBA" id="ARBA00022461"/>
    </source>
</evidence>
<sequence>MYGLSLKLCVQQFKYIPVSDAAGVRLVVHDQTSMPFPEDDGVSSAPGSKTFVGVRRHETTRIDQPYGKCATYTTEENVARNAFVSDVPTVGYSAQIKHYCLTQQKETQEMCSY</sequence>
<dbReference type="Pfam" id="PF00858">
    <property type="entry name" value="ASC"/>
    <property type="match status" value="1"/>
</dbReference>
<dbReference type="InterPro" id="IPR001873">
    <property type="entry name" value="ENaC"/>
</dbReference>
<keyword evidence="9 11" id="KW-0739">Sodium transport</keyword>
<keyword evidence="8" id="KW-0472">Membrane</keyword>
<evidence type="ECO:0000256" key="6">
    <source>
        <dbReference type="ARBA" id="ARBA00023053"/>
    </source>
</evidence>
<dbReference type="GO" id="GO:0005886">
    <property type="term" value="C:plasma membrane"/>
    <property type="evidence" value="ECO:0007669"/>
    <property type="project" value="TreeGrafter"/>
</dbReference>
<dbReference type="Proteomes" id="UP001209878">
    <property type="component" value="Unassembled WGS sequence"/>
</dbReference>
<keyword evidence="2 11" id="KW-0813">Transport</keyword>
<name>A0AAD9N6I2_RIDPI</name>
<accession>A0AAD9N6I2</accession>
<dbReference type="GO" id="GO:0015280">
    <property type="term" value="F:ligand-gated sodium channel activity"/>
    <property type="evidence" value="ECO:0007669"/>
    <property type="project" value="TreeGrafter"/>
</dbReference>
<organism evidence="12 13">
    <name type="scientific">Ridgeia piscesae</name>
    <name type="common">Tubeworm</name>
    <dbReference type="NCBI Taxonomy" id="27915"/>
    <lineage>
        <taxon>Eukaryota</taxon>
        <taxon>Metazoa</taxon>
        <taxon>Spiralia</taxon>
        <taxon>Lophotrochozoa</taxon>
        <taxon>Annelida</taxon>
        <taxon>Polychaeta</taxon>
        <taxon>Sedentaria</taxon>
        <taxon>Canalipalpata</taxon>
        <taxon>Sabellida</taxon>
        <taxon>Siboglinidae</taxon>
        <taxon>Ridgeia</taxon>
    </lineage>
</organism>